<evidence type="ECO:0000313" key="3">
    <source>
        <dbReference type="Proteomes" id="UP000315295"/>
    </source>
</evidence>
<accession>A0A540L645</accession>
<feature type="region of interest" description="Disordered" evidence="1">
    <location>
        <begin position="58"/>
        <end position="88"/>
    </location>
</feature>
<feature type="compositionally biased region" description="Basic and acidic residues" evidence="1">
    <location>
        <begin position="58"/>
        <end position="86"/>
    </location>
</feature>
<sequence length="204" mass="23193">MHLRALFAQRNDNSVGVTRSLDISLVFAIINSVYCYYPSPSVVYPSAVQNRAVHQETEAMAEEKKSDYEYPEREATTEEKPDKDEYPYCGGGGDGGVRRRKRSTAQNIAAATAELFHTVNDDESETDIEGWVPVPPLKPSDIDKVVVSDDKFERYSYCCEKSVCLCCCMLVSTYMYCTRVSIICMAANIREYYSQYEFTTEQYC</sequence>
<keyword evidence="3" id="KW-1185">Reference proteome</keyword>
<protein>
    <submittedName>
        <fullName evidence="2">Uncharacterized protein</fullName>
    </submittedName>
</protein>
<proteinExistence type="predicted"/>
<gene>
    <name evidence="2" type="ORF">C1H46_032488</name>
</gene>
<dbReference type="AlphaFoldDB" id="A0A540L645"/>
<comment type="caution">
    <text evidence="2">The sequence shown here is derived from an EMBL/GenBank/DDBJ whole genome shotgun (WGS) entry which is preliminary data.</text>
</comment>
<reference evidence="2 3" key="1">
    <citation type="journal article" date="2019" name="G3 (Bethesda)">
        <title>Sequencing of a Wild Apple (Malus baccata) Genome Unravels the Differences Between Cultivated and Wild Apple Species Regarding Disease Resistance and Cold Tolerance.</title>
        <authorList>
            <person name="Chen X."/>
        </authorList>
    </citation>
    <scope>NUCLEOTIDE SEQUENCE [LARGE SCALE GENOMIC DNA]</scope>
    <source>
        <strain evidence="3">cv. Shandingzi</strain>
        <tissue evidence="2">Leaves</tissue>
    </source>
</reference>
<organism evidence="2 3">
    <name type="scientific">Malus baccata</name>
    <name type="common">Siberian crab apple</name>
    <name type="synonym">Pyrus baccata</name>
    <dbReference type="NCBI Taxonomy" id="106549"/>
    <lineage>
        <taxon>Eukaryota</taxon>
        <taxon>Viridiplantae</taxon>
        <taxon>Streptophyta</taxon>
        <taxon>Embryophyta</taxon>
        <taxon>Tracheophyta</taxon>
        <taxon>Spermatophyta</taxon>
        <taxon>Magnoliopsida</taxon>
        <taxon>eudicotyledons</taxon>
        <taxon>Gunneridae</taxon>
        <taxon>Pentapetalae</taxon>
        <taxon>rosids</taxon>
        <taxon>fabids</taxon>
        <taxon>Rosales</taxon>
        <taxon>Rosaceae</taxon>
        <taxon>Amygdaloideae</taxon>
        <taxon>Maleae</taxon>
        <taxon>Malus</taxon>
    </lineage>
</organism>
<dbReference type="EMBL" id="VIEB01000744">
    <property type="protein sequence ID" value="TQD81941.1"/>
    <property type="molecule type" value="Genomic_DNA"/>
</dbReference>
<name>A0A540L645_MALBA</name>
<evidence type="ECO:0000256" key="1">
    <source>
        <dbReference type="SAM" id="MobiDB-lite"/>
    </source>
</evidence>
<evidence type="ECO:0000313" key="2">
    <source>
        <dbReference type="EMBL" id="TQD81941.1"/>
    </source>
</evidence>
<dbReference type="Proteomes" id="UP000315295">
    <property type="component" value="Unassembled WGS sequence"/>
</dbReference>